<dbReference type="InterPro" id="IPR050532">
    <property type="entry name" value="Globin-like_OT"/>
</dbReference>
<dbReference type="GO" id="GO:0020037">
    <property type="term" value="F:heme binding"/>
    <property type="evidence" value="ECO:0007669"/>
    <property type="project" value="InterPro"/>
</dbReference>
<evidence type="ECO:0000256" key="7">
    <source>
        <dbReference type="SAM" id="MobiDB-lite"/>
    </source>
</evidence>
<gene>
    <name evidence="9" type="ORF">PECAL_6P03410</name>
</gene>
<dbReference type="InterPro" id="IPR009050">
    <property type="entry name" value="Globin-like_sf"/>
</dbReference>
<keyword evidence="5" id="KW-0408">Iron</keyword>
<evidence type="ECO:0000256" key="3">
    <source>
        <dbReference type="ARBA" id="ARBA00022621"/>
    </source>
</evidence>
<organism evidence="9 10">
    <name type="scientific">Pelagomonas calceolata</name>
    <dbReference type="NCBI Taxonomy" id="35677"/>
    <lineage>
        <taxon>Eukaryota</taxon>
        <taxon>Sar</taxon>
        <taxon>Stramenopiles</taxon>
        <taxon>Ochrophyta</taxon>
        <taxon>Pelagophyceae</taxon>
        <taxon>Pelagomonadales</taxon>
        <taxon>Pelagomonadaceae</taxon>
        <taxon>Pelagomonas</taxon>
    </lineage>
</organism>
<accession>A0A8J2T2C1</accession>
<comment type="caution">
    <text evidence="9">The sequence shown here is derived from an EMBL/GenBank/DDBJ whole genome shotgun (WGS) entry which is preliminary data.</text>
</comment>
<evidence type="ECO:0000256" key="4">
    <source>
        <dbReference type="ARBA" id="ARBA00022723"/>
    </source>
</evidence>
<reference evidence="9" key="1">
    <citation type="submission" date="2021-11" db="EMBL/GenBank/DDBJ databases">
        <authorList>
            <consortium name="Genoscope - CEA"/>
            <person name="William W."/>
        </authorList>
    </citation>
    <scope>NUCLEOTIDE SEQUENCE</scope>
</reference>
<keyword evidence="1 6" id="KW-0813">Transport</keyword>
<keyword evidence="2 6" id="KW-0349">Heme</keyword>
<dbReference type="AlphaFoldDB" id="A0A8J2T2C1"/>
<dbReference type="PROSITE" id="PS01033">
    <property type="entry name" value="GLOBIN"/>
    <property type="match status" value="1"/>
</dbReference>
<comment type="similarity">
    <text evidence="6">Belongs to the globin family.</text>
</comment>
<dbReference type="GO" id="GO:0046872">
    <property type="term" value="F:metal ion binding"/>
    <property type="evidence" value="ECO:0007669"/>
    <property type="project" value="UniProtKB-KW"/>
</dbReference>
<dbReference type="GO" id="GO:0019825">
    <property type="term" value="F:oxygen binding"/>
    <property type="evidence" value="ECO:0007669"/>
    <property type="project" value="InterPro"/>
</dbReference>
<dbReference type="SUPFAM" id="SSF46458">
    <property type="entry name" value="Globin-like"/>
    <property type="match status" value="1"/>
</dbReference>
<keyword evidence="4" id="KW-0479">Metal-binding</keyword>
<dbReference type="Gene3D" id="1.10.490.10">
    <property type="entry name" value="Globins"/>
    <property type="match status" value="1"/>
</dbReference>
<evidence type="ECO:0000259" key="8">
    <source>
        <dbReference type="PROSITE" id="PS01033"/>
    </source>
</evidence>
<feature type="domain" description="Globin" evidence="8">
    <location>
        <begin position="119"/>
        <end position="274"/>
    </location>
</feature>
<sequence length="283" mass="30658">MSELAYAMTPPTREERSASMDSAQSDVDNVLKVASALREFNTLRQEGIVSEQEFLEMKAKLLAVGKDELGRSPSGDTLETLVEATNEMDSSRASRISFADDGGGDLVSNQKELDEATDDALDNTIAVVQGTWQEIKDALGDGVAETAGVILFRHIFRIAPQALALFSFKDCAGGNVCDELFENKTLRKHAAKVVGTVDTAVGMLKKLDKLIPVLVNLGKKHVNYGVEPAHYEVVGEALLATLSDALGDGYTTEVHEAWAAVYDIVKTTMIGKNYDYMDATYAI</sequence>
<feature type="region of interest" description="Disordered" evidence="7">
    <location>
        <begin position="1"/>
        <end position="24"/>
    </location>
</feature>
<dbReference type="PANTHER" id="PTHR46458:SF1">
    <property type="entry name" value="GEO09476P1"/>
    <property type="match status" value="1"/>
</dbReference>
<dbReference type="OrthoDB" id="417967at2759"/>
<dbReference type="PANTHER" id="PTHR46458">
    <property type="entry name" value="BLR2807 PROTEIN"/>
    <property type="match status" value="1"/>
</dbReference>
<dbReference type="Pfam" id="PF00042">
    <property type="entry name" value="Globin"/>
    <property type="match status" value="1"/>
</dbReference>
<evidence type="ECO:0000256" key="5">
    <source>
        <dbReference type="ARBA" id="ARBA00023004"/>
    </source>
</evidence>
<name>A0A8J2T2C1_9STRA</name>
<dbReference type="InterPro" id="IPR000971">
    <property type="entry name" value="Globin"/>
</dbReference>
<dbReference type="GO" id="GO:0005344">
    <property type="term" value="F:oxygen carrier activity"/>
    <property type="evidence" value="ECO:0007669"/>
    <property type="project" value="UniProtKB-KW"/>
</dbReference>
<dbReference type="Proteomes" id="UP000789595">
    <property type="component" value="Unassembled WGS sequence"/>
</dbReference>
<proteinExistence type="inferred from homology"/>
<evidence type="ECO:0000313" key="9">
    <source>
        <dbReference type="EMBL" id="CAH0378745.1"/>
    </source>
</evidence>
<dbReference type="InterPro" id="IPR012292">
    <property type="entry name" value="Globin/Proto"/>
</dbReference>
<protein>
    <recommendedName>
        <fullName evidence="8">Globin domain-containing protein</fullName>
    </recommendedName>
</protein>
<evidence type="ECO:0000256" key="1">
    <source>
        <dbReference type="ARBA" id="ARBA00022448"/>
    </source>
</evidence>
<evidence type="ECO:0000313" key="10">
    <source>
        <dbReference type="Proteomes" id="UP000789595"/>
    </source>
</evidence>
<keyword evidence="3 6" id="KW-0561">Oxygen transport</keyword>
<dbReference type="EMBL" id="CAKKNE010000006">
    <property type="protein sequence ID" value="CAH0378745.1"/>
    <property type="molecule type" value="Genomic_DNA"/>
</dbReference>
<keyword evidence="10" id="KW-1185">Reference proteome</keyword>
<evidence type="ECO:0000256" key="2">
    <source>
        <dbReference type="ARBA" id="ARBA00022617"/>
    </source>
</evidence>
<evidence type="ECO:0000256" key="6">
    <source>
        <dbReference type="RuleBase" id="RU000356"/>
    </source>
</evidence>